<reference evidence="1 2" key="2">
    <citation type="submission" date="2018-11" db="EMBL/GenBank/DDBJ databases">
        <authorList>
            <consortium name="Pathogen Informatics"/>
        </authorList>
    </citation>
    <scope>NUCLEOTIDE SEQUENCE [LARGE SCALE GENOMIC DNA]</scope>
    <source>
        <strain evidence="1 2">Egypt</strain>
    </source>
</reference>
<proteinExistence type="predicted"/>
<accession>A0A183A3N5</accession>
<dbReference type="WBParaSite" id="ECPE_0000157001-mRNA-1">
    <property type="protein sequence ID" value="ECPE_0000157001-mRNA-1"/>
    <property type="gene ID" value="ECPE_0000157001"/>
</dbReference>
<organism evidence="3">
    <name type="scientific">Echinostoma caproni</name>
    <dbReference type="NCBI Taxonomy" id="27848"/>
    <lineage>
        <taxon>Eukaryota</taxon>
        <taxon>Metazoa</taxon>
        <taxon>Spiralia</taxon>
        <taxon>Lophotrochozoa</taxon>
        <taxon>Platyhelminthes</taxon>
        <taxon>Trematoda</taxon>
        <taxon>Digenea</taxon>
        <taxon>Plagiorchiida</taxon>
        <taxon>Echinostomata</taxon>
        <taxon>Echinostomatoidea</taxon>
        <taxon>Echinostomatidae</taxon>
        <taxon>Echinostoma</taxon>
    </lineage>
</organism>
<evidence type="ECO:0000313" key="2">
    <source>
        <dbReference type="Proteomes" id="UP000272942"/>
    </source>
</evidence>
<reference evidence="3" key="1">
    <citation type="submission" date="2016-06" db="UniProtKB">
        <authorList>
            <consortium name="WormBaseParasite"/>
        </authorList>
    </citation>
    <scope>IDENTIFICATION</scope>
</reference>
<evidence type="ECO:0000313" key="1">
    <source>
        <dbReference type="EMBL" id="VDP41518.1"/>
    </source>
</evidence>
<dbReference type="Proteomes" id="UP000272942">
    <property type="component" value="Unassembled WGS sequence"/>
</dbReference>
<name>A0A183A3N5_9TREM</name>
<dbReference type="AlphaFoldDB" id="A0A183A3N5"/>
<protein>
    <submittedName>
        <fullName evidence="3">SCAN box domain-containing protein</fullName>
    </submittedName>
</protein>
<keyword evidence="2" id="KW-1185">Reference proteome</keyword>
<gene>
    <name evidence="1" type="ORF">ECPE_LOCUS1572</name>
</gene>
<evidence type="ECO:0000313" key="3">
    <source>
        <dbReference type="WBParaSite" id="ECPE_0000157001-mRNA-1"/>
    </source>
</evidence>
<sequence>MEFLNRKTLDLLLDSLLRRSLTFTPNPSEDFDEQKQKFIEAETAVHRWVRNELLPAVICQCPQALVSGFCL</sequence>
<dbReference type="EMBL" id="UZAN01011120">
    <property type="protein sequence ID" value="VDP41518.1"/>
    <property type="molecule type" value="Genomic_DNA"/>
</dbReference>